<organism evidence="7 8">
    <name type="scientific">Polytolypa hystricis (strain UAMH7299)</name>
    <dbReference type="NCBI Taxonomy" id="1447883"/>
    <lineage>
        <taxon>Eukaryota</taxon>
        <taxon>Fungi</taxon>
        <taxon>Dikarya</taxon>
        <taxon>Ascomycota</taxon>
        <taxon>Pezizomycotina</taxon>
        <taxon>Eurotiomycetes</taxon>
        <taxon>Eurotiomycetidae</taxon>
        <taxon>Onygenales</taxon>
        <taxon>Onygenales incertae sedis</taxon>
        <taxon>Polytolypa</taxon>
    </lineage>
</organism>
<evidence type="ECO:0000256" key="2">
    <source>
        <dbReference type="ARBA" id="ARBA00023015"/>
    </source>
</evidence>
<accession>A0A2B7XDV8</accession>
<dbReference type="STRING" id="1447883.A0A2B7XDV8"/>
<dbReference type="InterPro" id="IPR004827">
    <property type="entry name" value="bZIP"/>
</dbReference>
<dbReference type="PROSITE" id="PS00036">
    <property type="entry name" value="BZIP_BASIC"/>
    <property type="match status" value="1"/>
</dbReference>
<dbReference type="InterPro" id="IPR046347">
    <property type="entry name" value="bZIP_sf"/>
</dbReference>
<dbReference type="GO" id="GO:0003700">
    <property type="term" value="F:DNA-binding transcription factor activity"/>
    <property type="evidence" value="ECO:0007669"/>
    <property type="project" value="InterPro"/>
</dbReference>
<dbReference type="InterPro" id="IPR051027">
    <property type="entry name" value="bZIP_transcription_factors"/>
</dbReference>
<dbReference type="Proteomes" id="UP000224634">
    <property type="component" value="Unassembled WGS sequence"/>
</dbReference>
<comment type="caution">
    <text evidence="7">The sequence shown here is derived from an EMBL/GenBank/DDBJ whole genome shotgun (WGS) entry which is preliminary data.</text>
</comment>
<feature type="compositionally biased region" description="Basic and acidic residues" evidence="5">
    <location>
        <begin position="177"/>
        <end position="186"/>
    </location>
</feature>
<evidence type="ECO:0000256" key="3">
    <source>
        <dbReference type="ARBA" id="ARBA00023163"/>
    </source>
</evidence>
<keyword evidence="3" id="KW-0804">Transcription</keyword>
<comment type="subcellular location">
    <subcellularLocation>
        <location evidence="1">Nucleus</location>
    </subcellularLocation>
</comment>
<dbReference type="PANTHER" id="PTHR19304">
    <property type="entry name" value="CYCLIC-AMP RESPONSE ELEMENT BINDING PROTEIN"/>
    <property type="match status" value="1"/>
</dbReference>
<feature type="region of interest" description="Disordered" evidence="5">
    <location>
        <begin position="130"/>
        <end position="186"/>
    </location>
</feature>
<dbReference type="SMART" id="SM00338">
    <property type="entry name" value="BRLZ"/>
    <property type="match status" value="1"/>
</dbReference>
<proteinExistence type="predicted"/>
<reference evidence="7 8" key="1">
    <citation type="submission" date="2017-10" db="EMBL/GenBank/DDBJ databases">
        <title>Comparative genomics in systemic dimorphic fungi from Ajellomycetaceae.</title>
        <authorList>
            <person name="Munoz J.F."/>
            <person name="Mcewen J.G."/>
            <person name="Clay O.K."/>
            <person name="Cuomo C.A."/>
        </authorList>
    </citation>
    <scope>NUCLEOTIDE SEQUENCE [LARGE SCALE GENOMIC DNA]</scope>
    <source>
        <strain evidence="7 8">UAMH7299</strain>
    </source>
</reference>
<dbReference type="Pfam" id="PF00170">
    <property type="entry name" value="bZIP_1"/>
    <property type="match status" value="1"/>
</dbReference>
<evidence type="ECO:0000256" key="4">
    <source>
        <dbReference type="ARBA" id="ARBA00023242"/>
    </source>
</evidence>
<keyword evidence="8" id="KW-1185">Reference proteome</keyword>
<dbReference type="PROSITE" id="PS50217">
    <property type="entry name" value="BZIP"/>
    <property type="match status" value="1"/>
</dbReference>
<evidence type="ECO:0000256" key="1">
    <source>
        <dbReference type="ARBA" id="ARBA00004123"/>
    </source>
</evidence>
<keyword evidence="4" id="KW-0539">Nucleus</keyword>
<feature type="compositionally biased region" description="Basic and acidic residues" evidence="5">
    <location>
        <begin position="150"/>
        <end position="165"/>
    </location>
</feature>
<evidence type="ECO:0000259" key="6">
    <source>
        <dbReference type="PROSITE" id="PS50217"/>
    </source>
</evidence>
<dbReference type="AlphaFoldDB" id="A0A2B7XDV8"/>
<evidence type="ECO:0000256" key="5">
    <source>
        <dbReference type="SAM" id="MobiDB-lite"/>
    </source>
</evidence>
<feature type="compositionally biased region" description="Low complexity" evidence="5">
    <location>
        <begin position="137"/>
        <end position="146"/>
    </location>
</feature>
<gene>
    <name evidence="7" type="ORF">AJ80_08083</name>
</gene>
<dbReference type="CDD" id="cd14687">
    <property type="entry name" value="bZIP_ATF2"/>
    <property type="match status" value="1"/>
</dbReference>
<dbReference type="EMBL" id="PDNA01000174">
    <property type="protein sequence ID" value="PGH06951.1"/>
    <property type="molecule type" value="Genomic_DNA"/>
</dbReference>
<feature type="domain" description="BZIP" evidence="6">
    <location>
        <begin position="154"/>
        <end position="217"/>
    </location>
</feature>
<dbReference type="Gene3D" id="1.20.5.170">
    <property type="match status" value="1"/>
</dbReference>
<feature type="region of interest" description="Disordered" evidence="5">
    <location>
        <begin position="49"/>
        <end position="68"/>
    </location>
</feature>
<dbReference type="SUPFAM" id="SSF57959">
    <property type="entry name" value="Leucine zipper domain"/>
    <property type="match status" value="1"/>
</dbReference>
<keyword evidence="2" id="KW-0805">Transcription regulation</keyword>
<evidence type="ECO:0000313" key="7">
    <source>
        <dbReference type="EMBL" id="PGH06951.1"/>
    </source>
</evidence>
<name>A0A2B7XDV8_POLH7</name>
<protein>
    <recommendedName>
        <fullName evidence="6">BZIP domain-containing protein</fullName>
    </recommendedName>
</protein>
<dbReference type="GO" id="GO:0005634">
    <property type="term" value="C:nucleus"/>
    <property type="evidence" value="ECO:0007669"/>
    <property type="project" value="UniProtKB-SubCell"/>
</dbReference>
<dbReference type="OrthoDB" id="295274at2759"/>
<evidence type="ECO:0000313" key="8">
    <source>
        <dbReference type="Proteomes" id="UP000224634"/>
    </source>
</evidence>
<sequence length="267" mass="30501">MPSRTNFYPARPLKNLAAAPPSLLSKGFNPEFLDLARLDKGTHRDMLLPYQPNNHPDRTPSVPPAMQTEATRPGLRKCQLLPAPQTKPKLSLDDEINQALPFFQYPSCTNFPNEHDRTQRPVQEFNFDEAGSHHSDLSSSKSSPSRHSFRRDEAHKREKHLERNRTAASKSRQKKKHETDQLKTRFNEVSRKKELLEEEAKRLHSELLDLKDQILMHSRCDDKAIHIYLGCMVKQATKHGSMSSISIQEEVARSESLPKNKGTILPG</sequence>